<dbReference type="InterPro" id="IPR014099">
    <property type="entry name" value="Spore_coat_GerQ"/>
</dbReference>
<protein>
    <submittedName>
        <fullName evidence="1">Spore coat protein (Spore_GerQ)</fullName>
    </submittedName>
</protein>
<reference evidence="1 2" key="1">
    <citation type="submission" date="2016-10" db="EMBL/GenBank/DDBJ databases">
        <authorList>
            <person name="de Groot N.N."/>
        </authorList>
    </citation>
    <scope>NUCLEOTIDE SEQUENCE [LARGE SCALE GENOMIC DNA]</scope>
    <source>
        <strain evidence="1 2">DSM 45514</strain>
    </source>
</reference>
<dbReference type="EMBL" id="FMZA01000006">
    <property type="protein sequence ID" value="SDC32379.1"/>
    <property type="molecule type" value="Genomic_DNA"/>
</dbReference>
<gene>
    <name evidence="1" type="ORF">SAMN04488112_10670</name>
</gene>
<keyword evidence="1" id="KW-0167">Capsid protein</keyword>
<keyword evidence="2" id="KW-1185">Reference proteome</keyword>
<organism evidence="1 2">
    <name type="scientific">Melghirimyces thermohalophilus</name>
    <dbReference type="NCBI Taxonomy" id="1236220"/>
    <lineage>
        <taxon>Bacteria</taxon>
        <taxon>Bacillati</taxon>
        <taxon>Bacillota</taxon>
        <taxon>Bacilli</taxon>
        <taxon>Bacillales</taxon>
        <taxon>Thermoactinomycetaceae</taxon>
        <taxon>Melghirimyces</taxon>
    </lineage>
</organism>
<name>A0A1G6KMS3_9BACL</name>
<evidence type="ECO:0000313" key="2">
    <source>
        <dbReference type="Proteomes" id="UP000199387"/>
    </source>
</evidence>
<proteinExistence type="predicted"/>
<keyword evidence="1" id="KW-0946">Virion</keyword>
<dbReference type="AlphaFoldDB" id="A0A1G6KMS3"/>
<dbReference type="Pfam" id="PF09671">
    <property type="entry name" value="Spore_GerQ"/>
    <property type="match status" value="1"/>
</dbReference>
<evidence type="ECO:0000313" key="1">
    <source>
        <dbReference type="EMBL" id="SDC32379.1"/>
    </source>
</evidence>
<accession>A0A1G6KMS3</accession>
<sequence length="60" mass="7121">MLYWNPQQAFYTSAESGTNQRQTRYYTEDLLHNNIGKELTIHLTYEENPRWNAKVLTGTL</sequence>
<dbReference type="Proteomes" id="UP000199387">
    <property type="component" value="Unassembled WGS sequence"/>
</dbReference>
<dbReference type="STRING" id="1236220.SAMN04488112_10670"/>